<feature type="compositionally biased region" description="Polar residues" evidence="1">
    <location>
        <begin position="243"/>
        <end position="255"/>
    </location>
</feature>
<dbReference type="EMBL" id="GL945480">
    <property type="protein sequence ID" value="EGN99455.1"/>
    <property type="molecule type" value="Genomic_DNA"/>
</dbReference>
<feature type="region of interest" description="Disordered" evidence="1">
    <location>
        <begin position="219"/>
        <end position="256"/>
    </location>
</feature>
<evidence type="ECO:0000256" key="1">
    <source>
        <dbReference type="SAM" id="MobiDB-lite"/>
    </source>
</evidence>
<evidence type="ECO:0000313" key="2">
    <source>
        <dbReference type="EMBL" id="EGN99455.1"/>
    </source>
</evidence>
<gene>
    <name evidence="2" type="ORF">SERLA73DRAFT_73979</name>
</gene>
<organism evidence="3">
    <name type="scientific">Serpula lacrymans var. lacrymans (strain S7.3)</name>
    <name type="common">Dry rot fungus</name>
    <dbReference type="NCBI Taxonomy" id="936435"/>
    <lineage>
        <taxon>Eukaryota</taxon>
        <taxon>Fungi</taxon>
        <taxon>Dikarya</taxon>
        <taxon>Basidiomycota</taxon>
        <taxon>Agaricomycotina</taxon>
        <taxon>Agaricomycetes</taxon>
        <taxon>Agaricomycetidae</taxon>
        <taxon>Boletales</taxon>
        <taxon>Coniophorineae</taxon>
        <taxon>Serpulaceae</taxon>
        <taxon>Serpula</taxon>
    </lineage>
</organism>
<protein>
    <submittedName>
        <fullName evidence="2">Uncharacterized protein</fullName>
    </submittedName>
</protein>
<dbReference type="AlphaFoldDB" id="F8PXC9"/>
<name>F8PXC9_SERL3</name>
<dbReference type="STRING" id="936435.F8PXC9"/>
<evidence type="ECO:0000313" key="3">
    <source>
        <dbReference type="Proteomes" id="UP000008063"/>
    </source>
</evidence>
<feature type="region of interest" description="Disordered" evidence="1">
    <location>
        <begin position="350"/>
        <end position="370"/>
    </location>
</feature>
<dbReference type="InParanoid" id="F8PXC9"/>
<dbReference type="Proteomes" id="UP000008063">
    <property type="component" value="Unassembled WGS sequence"/>
</dbReference>
<feature type="region of interest" description="Disordered" evidence="1">
    <location>
        <begin position="401"/>
        <end position="447"/>
    </location>
</feature>
<dbReference type="HOGENOM" id="CLU_578920_0_0_1"/>
<accession>F8PXC9</accession>
<reference evidence="3" key="1">
    <citation type="journal article" date="2011" name="Science">
        <title>The plant cell wall-decomposing machinery underlies the functional diversity of forest fungi.</title>
        <authorList>
            <person name="Eastwood D.C."/>
            <person name="Floudas D."/>
            <person name="Binder M."/>
            <person name="Majcherczyk A."/>
            <person name="Schneider P."/>
            <person name="Aerts A."/>
            <person name="Asiegbu F.O."/>
            <person name="Baker S.E."/>
            <person name="Barry K."/>
            <person name="Bendiksby M."/>
            <person name="Blumentritt M."/>
            <person name="Coutinho P.M."/>
            <person name="Cullen D."/>
            <person name="de Vries R.P."/>
            <person name="Gathman A."/>
            <person name="Goodell B."/>
            <person name="Henrissat B."/>
            <person name="Ihrmark K."/>
            <person name="Kauserud H."/>
            <person name="Kohler A."/>
            <person name="LaButti K."/>
            <person name="Lapidus A."/>
            <person name="Lavin J.L."/>
            <person name="Lee Y.-H."/>
            <person name="Lindquist E."/>
            <person name="Lilly W."/>
            <person name="Lucas S."/>
            <person name="Morin E."/>
            <person name="Murat C."/>
            <person name="Oguiza J.A."/>
            <person name="Park J."/>
            <person name="Pisabarro A.G."/>
            <person name="Riley R."/>
            <person name="Rosling A."/>
            <person name="Salamov A."/>
            <person name="Schmidt O."/>
            <person name="Schmutz J."/>
            <person name="Skrede I."/>
            <person name="Stenlid J."/>
            <person name="Wiebenga A."/>
            <person name="Xie X."/>
            <person name="Kuees U."/>
            <person name="Hibbett D.S."/>
            <person name="Hoffmeister D."/>
            <person name="Hoegberg N."/>
            <person name="Martin F."/>
            <person name="Grigoriev I.V."/>
            <person name="Watkinson S.C."/>
        </authorList>
    </citation>
    <scope>NUCLEOTIDE SEQUENCE [LARGE SCALE GENOMIC DNA]</scope>
    <source>
        <strain evidence="3">strain S7.3</strain>
    </source>
</reference>
<sequence length="472" mass="52527">MRIDIVRTYSLVTRRSTDGIDSFSTVELLVVLKVTETNVTPSNGKDPVEIKLSIQCGLTSEDAFPTKQHPILPSLIFATSRTKALGEPKIFPISAQLTKPDQSIFVYVSPDKIAGLTIAQIYKPKLQVHQYPTLDTRPPSSLEMDLAGLEDDPDFWNMDFADEDEETVFVKDPTKTLETKATRESEKLHFAVGRWTCRYHCLDANISARTNRHAAIFGLSKPSQVPKKRLQPNTEYPKEYNQDLGSSSQKSNKTKQPIGLTLHVGTERNQKPPEGHCLKLANISSGDVSQQKTRVTPNFDLEFIHATRQIKKLISISSETSYSSSETDSLIRNLPLEFLEPSTSHYQRTMSQKAGHHRGNSGSSINGRYEAANECPPTKKPRFDVGGGCCLVTPSGLLDEKKTGFSGSPAKVQTEERQSLSDISEQDDTVDEDTPRGYTLENAAREQTGNRYESYFDVLRTTSSLTATFANK</sequence>
<proteinExistence type="predicted"/>
<keyword evidence="3" id="KW-1185">Reference proteome</keyword>